<gene>
    <name evidence="2" type="ORF">GCM10023187_47580</name>
</gene>
<feature type="domain" description="HNH nuclease" evidence="1">
    <location>
        <begin position="269"/>
        <end position="322"/>
    </location>
</feature>
<sequence length="341" mass="38948">MRIALRTSGGRGEYELAGTHAGITTADLFDKQLVVELTPGVKLYTNNFLRNTQGKRRIRLIDERTDKHIYRLLAAALLLPKPKRQLSETGFGHLQLIDDKFSITDIEFDVAQVLNNEVVIRPTYVRLSNTDSSKILDVAQRMKYILNLWAKAEEDVNNEIPTVLLNAHQRAYYTAKPIDIFETASLIRRIIDSDEDPLRQLLRIYGLNDISTSDMAISSNIIIEFPDNNDKPIIQSTNEIIRKWRYIAYRGMGGERFRQNVNQAYNYKCLFTGYHLPKLPLTDSTGVDAAHILPWASHGINEVQNGICLNKLCHWAFDAGLLKLDFDVEQRNCLSPLNSWT</sequence>
<evidence type="ECO:0000313" key="3">
    <source>
        <dbReference type="Proteomes" id="UP001500936"/>
    </source>
</evidence>
<proteinExistence type="predicted"/>
<accession>A0ABP8KU26</accession>
<dbReference type="Proteomes" id="UP001500936">
    <property type="component" value="Unassembled WGS sequence"/>
</dbReference>
<dbReference type="Pfam" id="PF13391">
    <property type="entry name" value="HNH_2"/>
    <property type="match status" value="1"/>
</dbReference>
<comment type="caution">
    <text evidence="2">The sequence shown here is derived from an EMBL/GenBank/DDBJ whole genome shotgun (WGS) entry which is preliminary data.</text>
</comment>
<organism evidence="2 3">
    <name type="scientific">Nibrella viscosa</name>
    <dbReference type="NCBI Taxonomy" id="1084524"/>
    <lineage>
        <taxon>Bacteria</taxon>
        <taxon>Pseudomonadati</taxon>
        <taxon>Bacteroidota</taxon>
        <taxon>Cytophagia</taxon>
        <taxon>Cytophagales</taxon>
        <taxon>Spirosomataceae</taxon>
        <taxon>Nibrella</taxon>
    </lineage>
</organism>
<dbReference type="EMBL" id="BAABHB010000014">
    <property type="protein sequence ID" value="GAA4416284.1"/>
    <property type="molecule type" value="Genomic_DNA"/>
</dbReference>
<dbReference type="RefSeq" id="WP_345270557.1">
    <property type="nucleotide sequence ID" value="NZ_BAABHB010000014.1"/>
</dbReference>
<reference evidence="3" key="1">
    <citation type="journal article" date="2019" name="Int. J. Syst. Evol. Microbiol.">
        <title>The Global Catalogue of Microorganisms (GCM) 10K type strain sequencing project: providing services to taxonomists for standard genome sequencing and annotation.</title>
        <authorList>
            <consortium name="The Broad Institute Genomics Platform"/>
            <consortium name="The Broad Institute Genome Sequencing Center for Infectious Disease"/>
            <person name="Wu L."/>
            <person name="Ma J."/>
        </authorList>
    </citation>
    <scope>NUCLEOTIDE SEQUENCE [LARGE SCALE GENOMIC DNA]</scope>
    <source>
        <strain evidence="3">JCM 17925</strain>
    </source>
</reference>
<protein>
    <recommendedName>
        <fullName evidence="1">HNH nuclease domain-containing protein</fullName>
    </recommendedName>
</protein>
<evidence type="ECO:0000259" key="1">
    <source>
        <dbReference type="Pfam" id="PF13391"/>
    </source>
</evidence>
<evidence type="ECO:0000313" key="2">
    <source>
        <dbReference type="EMBL" id="GAA4416284.1"/>
    </source>
</evidence>
<dbReference type="InterPro" id="IPR003615">
    <property type="entry name" value="HNH_nuc"/>
</dbReference>
<keyword evidence="3" id="KW-1185">Reference proteome</keyword>
<name>A0ABP8KU26_9BACT</name>